<evidence type="ECO:0000259" key="3">
    <source>
        <dbReference type="Pfam" id="PF17921"/>
    </source>
</evidence>
<name>A0A6L2MEJ9_TANCI</name>
<evidence type="ECO:0000256" key="1">
    <source>
        <dbReference type="SAM" id="MobiDB-lite"/>
    </source>
</evidence>
<evidence type="ECO:0000259" key="2">
    <source>
        <dbReference type="Pfam" id="PF17919"/>
    </source>
</evidence>
<feature type="compositionally biased region" description="Acidic residues" evidence="1">
    <location>
        <begin position="124"/>
        <end position="154"/>
    </location>
</feature>
<evidence type="ECO:0000313" key="4">
    <source>
        <dbReference type="EMBL" id="GEU71717.1"/>
    </source>
</evidence>
<dbReference type="PANTHER" id="PTHR35046">
    <property type="entry name" value="ZINC KNUCKLE (CCHC-TYPE) FAMILY PROTEIN"/>
    <property type="match status" value="1"/>
</dbReference>
<dbReference type="Gene3D" id="1.10.340.70">
    <property type="match status" value="1"/>
</dbReference>
<protein>
    <submittedName>
        <fullName evidence="4">Reverse transcriptase domain-containing protein</fullName>
    </submittedName>
</protein>
<dbReference type="SUPFAM" id="SSF50630">
    <property type="entry name" value="Acid proteases"/>
    <property type="match status" value="1"/>
</dbReference>
<dbReference type="InterPro" id="IPR041577">
    <property type="entry name" value="RT_RNaseH_2"/>
</dbReference>
<dbReference type="Pfam" id="PF17919">
    <property type="entry name" value="RT_RNaseH_2"/>
    <property type="match status" value="1"/>
</dbReference>
<dbReference type="InterPro" id="IPR012337">
    <property type="entry name" value="RNaseH-like_sf"/>
</dbReference>
<dbReference type="InterPro" id="IPR036397">
    <property type="entry name" value="RNaseH_sf"/>
</dbReference>
<comment type="caution">
    <text evidence="4">The sequence shown here is derived from an EMBL/GenBank/DDBJ whole genome shotgun (WGS) entry which is preliminary data.</text>
</comment>
<sequence>MSSDEASSEVTYTSISSDYEVPSDAYSPGVIIYGYDGLPMHLVYPPSLDYMPEYEEPEQAPLSPNYVPGPEYPEYLASSDDEIPIEDQPYAAASPVALSPGYIANSDPEDELEDGPTDYPADGRDDDDDESSGDDVNDEDEDEASEEDKEEEEEHLAPVDSTAAASSVIDPILFDEAEVARLLAIPTPPPSPLTPLLSPLPQIPLPPFPVPSPPATSPTYAKAPLGFTAARIRLRASSPILSPTSPPTHDPLPLPAPSTSCIANILKADIPHRKRLSLTPPTPSFEVWESDAPIRHVPREVGYGITDTWDALVDTIQEGAPTTLEEVNTRMTELAETHDAVVHYELQAYRAHIQIQDLRINSHEALTSTLVAQVSSQQSQLIAALGQIQALQELALMCGRIDPKESDVIEKYVGGLPDMIQGNVMSTKPKTIKVAVEMANNLMDQKLHMLAERQTENKSGNDNAAAKVYMVGNAQTNPDSNVITGTFILNSCYAFILFDTGADKSFVFTTFSYLIDITPTILDHYYDVKLADGKIIRINTIIRGCTLNFLNHPFNINLMPIELGSIDVIIGMDWLAKYHAVIVCDEKLVRIPWGNETLIVCGNGSNHGNGTRLNIISCTKTQKYMLKGCHVFLVHVTTKETEDKSEENLLEHLPIIQYFPKVFPEDLSSLSSTLQMEFQIDLIPDATPVARAPYRLALYEMKELSDQLRSFLTKASKTQFLTLGTSKKVAFEWGNKQEAVFQTLKNKLCSTPIFALHQGAENFIVYCDASHKVLGVVLMKNEKCLPKDLEALFVRNQVYGVHYHKSLQHILDQKELNMRQRHWLELLRDYDYEIHYHTGKANVVDDALSRKEWIKPLWDMKKLYWWPNMKADIATYVRKCMTCAKVKAEHQRPSGLLVKPEIPQWKWDNIIMDFVTKLTNSSQGYDTIWVIIDRLTKSVIFLLMRETDPMEKLARMYLKEVVRRHGIPISIICDRDETTEVIQIKQRIQAARDRQKSYADLKRKPMEFQVEDRVMLKVIPWKGVIRFGKQGKLKPSTFHVSNLKKCYFDEPLAVPLDGLHIDDKLRFMEEPIEIMDPEVKRLKQSRIPSVKVWWNSRRGLEFTWEREDQFQKKYLYLFTKLVPSSSVTN</sequence>
<feature type="domain" description="Integrase zinc-binding" evidence="3">
    <location>
        <begin position="859"/>
        <end position="888"/>
    </location>
</feature>
<dbReference type="Pfam" id="PF17921">
    <property type="entry name" value="Integrase_H2C2"/>
    <property type="match status" value="1"/>
</dbReference>
<keyword evidence="4" id="KW-0548">Nucleotidyltransferase</keyword>
<feature type="domain" description="Reverse transcriptase/retrotransposon-derived protein RNase H-like" evidence="2">
    <location>
        <begin position="733"/>
        <end position="783"/>
    </location>
</feature>
<keyword evidence="4" id="KW-0808">Transferase</keyword>
<feature type="region of interest" description="Disordered" evidence="1">
    <location>
        <begin position="49"/>
        <end position="163"/>
    </location>
</feature>
<dbReference type="SUPFAM" id="SSF53098">
    <property type="entry name" value="Ribonuclease H-like"/>
    <property type="match status" value="1"/>
</dbReference>
<dbReference type="InterPro" id="IPR021109">
    <property type="entry name" value="Peptidase_aspartic_dom_sf"/>
</dbReference>
<proteinExistence type="predicted"/>
<reference evidence="4" key="1">
    <citation type="journal article" date="2019" name="Sci. Rep.">
        <title>Draft genome of Tanacetum cinerariifolium, the natural source of mosquito coil.</title>
        <authorList>
            <person name="Yamashiro T."/>
            <person name="Shiraishi A."/>
            <person name="Satake H."/>
            <person name="Nakayama K."/>
        </authorList>
    </citation>
    <scope>NUCLEOTIDE SEQUENCE</scope>
</reference>
<feature type="compositionally biased region" description="Polar residues" evidence="1">
    <location>
        <begin position="1"/>
        <end position="17"/>
    </location>
</feature>
<dbReference type="Gene3D" id="2.40.70.10">
    <property type="entry name" value="Acid Proteases"/>
    <property type="match status" value="1"/>
</dbReference>
<dbReference type="GO" id="GO:0003964">
    <property type="term" value="F:RNA-directed DNA polymerase activity"/>
    <property type="evidence" value="ECO:0007669"/>
    <property type="project" value="UniProtKB-KW"/>
</dbReference>
<dbReference type="SUPFAM" id="SSF56672">
    <property type="entry name" value="DNA/RNA polymerases"/>
    <property type="match status" value="1"/>
</dbReference>
<dbReference type="EMBL" id="BKCJ010006357">
    <property type="protein sequence ID" value="GEU71717.1"/>
    <property type="molecule type" value="Genomic_DNA"/>
</dbReference>
<dbReference type="PANTHER" id="PTHR35046:SF26">
    <property type="entry name" value="RNA-DIRECTED DNA POLYMERASE"/>
    <property type="match status" value="1"/>
</dbReference>
<dbReference type="GO" id="GO:0003676">
    <property type="term" value="F:nucleic acid binding"/>
    <property type="evidence" value="ECO:0007669"/>
    <property type="project" value="InterPro"/>
</dbReference>
<feature type="compositionally biased region" description="Acidic residues" evidence="1">
    <location>
        <begin position="107"/>
        <end position="116"/>
    </location>
</feature>
<gene>
    <name evidence="4" type="ORF">Tci_043695</name>
</gene>
<dbReference type="CDD" id="cd00303">
    <property type="entry name" value="retropepsin_like"/>
    <property type="match status" value="1"/>
</dbReference>
<organism evidence="4">
    <name type="scientific">Tanacetum cinerariifolium</name>
    <name type="common">Dalmatian daisy</name>
    <name type="synonym">Chrysanthemum cinerariifolium</name>
    <dbReference type="NCBI Taxonomy" id="118510"/>
    <lineage>
        <taxon>Eukaryota</taxon>
        <taxon>Viridiplantae</taxon>
        <taxon>Streptophyta</taxon>
        <taxon>Embryophyta</taxon>
        <taxon>Tracheophyta</taxon>
        <taxon>Spermatophyta</taxon>
        <taxon>Magnoliopsida</taxon>
        <taxon>eudicotyledons</taxon>
        <taxon>Gunneridae</taxon>
        <taxon>Pentapetalae</taxon>
        <taxon>asterids</taxon>
        <taxon>campanulids</taxon>
        <taxon>Asterales</taxon>
        <taxon>Asteraceae</taxon>
        <taxon>Asteroideae</taxon>
        <taxon>Anthemideae</taxon>
        <taxon>Anthemidinae</taxon>
        <taxon>Tanacetum</taxon>
    </lineage>
</organism>
<dbReference type="InterPro" id="IPR041588">
    <property type="entry name" value="Integrase_H2C2"/>
</dbReference>
<dbReference type="Pfam" id="PF08284">
    <property type="entry name" value="RVP_2"/>
    <property type="match status" value="1"/>
</dbReference>
<feature type="region of interest" description="Disordered" evidence="1">
    <location>
        <begin position="1"/>
        <end position="24"/>
    </location>
</feature>
<dbReference type="AlphaFoldDB" id="A0A6L2MEJ9"/>
<dbReference type="Gene3D" id="3.30.420.10">
    <property type="entry name" value="Ribonuclease H-like superfamily/Ribonuclease H"/>
    <property type="match status" value="1"/>
</dbReference>
<accession>A0A6L2MEJ9</accession>
<keyword evidence="4" id="KW-0695">RNA-directed DNA polymerase</keyword>
<dbReference type="InterPro" id="IPR043502">
    <property type="entry name" value="DNA/RNA_pol_sf"/>
</dbReference>